<dbReference type="SUPFAM" id="SSF53474">
    <property type="entry name" value="alpha/beta-Hydrolases"/>
    <property type="match status" value="1"/>
</dbReference>
<dbReference type="InterPro" id="IPR000639">
    <property type="entry name" value="Epox_hydrolase-like"/>
</dbReference>
<dbReference type="eggNOG" id="COG2267">
    <property type="taxonomic scope" value="Bacteria"/>
</dbReference>
<evidence type="ECO:0000313" key="3">
    <source>
        <dbReference type="EMBL" id="ABQ30241.1"/>
    </source>
</evidence>
<dbReference type="KEGG" id="acr:Acry_1024"/>
<dbReference type="AlphaFoldDB" id="A5FXA9"/>
<sequence length="300" mass="33590">MDGATETIRVPANGLEFVVDSAGSGKKLALCLHGFPESRFSWRFQLPLLASLGYTAWAPDLRGYGHSSRPEGVENYRISHLLRDVAGLIDAAKARGIDEGVVLLAHDWGGALGWLFVLNGVRPVERFIVMNMPHPYLFARGLRTWKQLRRSWYIFGFQIPRWPERVLAANRAAWIARAFRGAAIDKSRFPDEVLEVYRQNALIPGALTAMINWYRANFRNPFRGLAPAKRLAVPTLMIWGERDVALGRELTEGTGALVDDLTLRYLPDVSHWVQQEAPESVNAMIRAWLTGAPVPEHPAG</sequence>
<reference evidence="3 4" key="1">
    <citation type="submission" date="2007-05" db="EMBL/GenBank/DDBJ databases">
        <title>Complete sequence of chromosome of Acidiphilium cryptum JF-5.</title>
        <authorList>
            <consortium name="US DOE Joint Genome Institute"/>
            <person name="Copeland A."/>
            <person name="Lucas S."/>
            <person name="Lapidus A."/>
            <person name="Barry K."/>
            <person name="Detter J.C."/>
            <person name="Glavina del Rio T."/>
            <person name="Hammon N."/>
            <person name="Israni S."/>
            <person name="Dalin E."/>
            <person name="Tice H."/>
            <person name="Pitluck S."/>
            <person name="Sims D."/>
            <person name="Brettin T."/>
            <person name="Bruce D."/>
            <person name="Han C."/>
            <person name="Schmutz J."/>
            <person name="Larimer F."/>
            <person name="Land M."/>
            <person name="Hauser L."/>
            <person name="Kyrpides N."/>
            <person name="Kim E."/>
            <person name="Magnuson T."/>
            <person name="Richardson P."/>
        </authorList>
    </citation>
    <scope>NUCLEOTIDE SEQUENCE [LARGE SCALE GENOMIC DNA]</scope>
    <source>
        <strain evidence="3 4">JF-5</strain>
    </source>
</reference>
<accession>A5FXA9</accession>
<dbReference type="EMBL" id="CP000697">
    <property type="protein sequence ID" value="ABQ30241.1"/>
    <property type="molecule type" value="Genomic_DNA"/>
</dbReference>
<dbReference type="STRING" id="349163.Acry_1024"/>
<dbReference type="PANTHER" id="PTHR43329">
    <property type="entry name" value="EPOXIDE HYDROLASE"/>
    <property type="match status" value="1"/>
</dbReference>
<dbReference type="InterPro" id="IPR000073">
    <property type="entry name" value="AB_hydrolase_1"/>
</dbReference>
<dbReference type="Proteomes" id="UP000000245">
    <property type="component" value="Chromosome"/>
</dbReference>
<evidence type="ECO:0000259" key="2">
    <source>
        <dbReference type="Pfam" id="PF00561"/>
    </source>
</evidence>
<organism evidence="3 4">
    <name type="scientific">Acidiphilium cryptum (strain JF-5)</name>
    <dbReference type="NCBI Taxonomy" id="349163"/>
    <lineage>
        <taxon>Bacteria</taxon>
        <taxon>Pseudomonadati</taxon>
        <taxon>Pseudomonadota</taxon>
        <taxon>Alphaproteobacteria</taxon>
        <taxon>Acetobacterales</taxon>
        <taxon>Acidocellaceae</taxon>
        <taxon>Acidiphilium</taxon>
    </lineage>
</organism>
<protein>
    <submittedName>
        <fullName evidence="3">Alpha/beta hydrolase fold protein</fullName>
    </submittedName>
</protein>
<dbReference type="ESTHER" id="acicj-a5fxa9">
    <property type="family name" value="Epoxide_hydrolase"/>
</dbReference>
<dbReference type="Gene3D" id="3.40.50.1820">
    <property type="entry name" value="alpha/beta hydrolase"/>
    <property type="match status" value="1"/>
</dbReference>
<dbReference type="HOGENOM" id="CLU_020336_7_2_5"/>
<feature type="domain" description="AB hydrolase-1" evidence="2">
    <location>
        <begin position="30"/>
        <end position="276"/>
    </location>
</feature>
<proteinExistence type="predicted"/>
<keyword evidence="1 3" id="KW-0378">Hydrolase</keyword>
<name>A5FXA9_ACICJ</name>
<dbReference type="RefSeq" id="WP_011941934.1">
    <property type="nucleotide sequence ID" value="NC_009484.1"/>
</dbReference>
<evidence type="ECO:0000313" key="4">
    <source>
        <dbReference type="Proteomes" id="UP000000245"/>
    </source>
</evidence>
<keyword evidence="4" id="KW-1185">Reference proteome</keyword>
<dbReference type="Pfam" id="PF00561">
    <property type="entry name" value="Abhydrolase_1"/>
    <property type="match status" value="1"/>
</dbReference>
<dbReference type="PRINTS" id="PR00412">
    <property type="entry name" value="EPOXHYDRLASE"/>
</dbReference>
<dbReference type="GO" id="GO:0016787">
    <property type="term" value="F:hydrolase activity"/>
    <property type="evidence" value="ECO:0007669"/>
    <property type="project" value="UniProtKB-KW"/>
</dbReference>
<evidence type="ECO:0000256" key="1">
    <source>
        <dbReference type="ARBA" id="ARBA00022801"/>
    </source>
</evidence>
<gene>
    <name evidence="3" type="ordered locus">Acry_1024</name>
</gene>
<dbReference type="InterPro" id="IPR029058">
    <property type="entry name" value="AB_hydrolase_fold"/>
</dbReference>